<dbReference type="STRING" id="1462993.A6V36_20525"/>
<reference evidence="4 5" key="1">
    <citation type="submission" date="2016-04" db="EMBL/GenBank/DDBJ databases">
        <title>Reclassification of Paraburkholderia panaciterrae (Farh et al. 2015) Dobritsa &amp; Samadpour 2016 as a later homotypic synonym of Paraburkholderia ginsengiterrae (Farh et al. 2015) Dobritsa &amp; Samadpour 2016.</title>
        <authorList>
            <person name="Dobritsa A.P."/>
            <person name="Kutumbaka K."/>
            <person name="Samadpour M."/>
        </authorList>
    </citation>
    <scope>NUCLEOTIDE SEQUENCE [LARGE SCALE GENOMIC DNA]</scope>
    <source>
        <strain evidence="3 5">DCY85</strain>
        <strain evidence="2 4">DCY85-1</strain>
    </source>
</reference>
<evidence type="ECO:0000313" key="5">
    <source>
        <dbReference type="Proteomes" id="UP000078116"/>
    </source>
</evidence>
<proteinExistence type="predicted"/>
<keyword evidence="4" id="KW-1185">Reference proteome</keyword>
<dbReference type="Proteomes" id="UP000077961">
    <property type="component" value="Unassembled WGS sequence"/>
</dbReference>
<dbReference type="EMBL" id="LXKA01000109">
    <property type="protein sequence ID" value="OAJ64420.1"/>
    <property type="molecule type" value="Genomic_DNA"/>
</dbReference>
<comment type="caution">
    <text evidence="3">The sequence shown here is derived from an EMBL/GenBank/DDBJ whole genome shotgun (WGS) entry which is preliminary data.</text>
</comment>
<keyword evidence="1" id="KW-0175">Coiled coil</keyword>
<name>A0A1A9NDE0_9BURK</name>
<evidence type="ECO:0000256" key="1">
    <source>
        <dbReference type="SAM" id="Coils"/>
    </source>
</evidence>
<dbReference type="OrthoDB" id="180544at2"/>
<dbReference type="Proteomes" id="UP000078116">
    <property type="component" value="Unassembled WGS sequence"/>
</dbReference>
<protein>
    <submittedName>
        <fullName evidence="3">Uncharacterized protein</fullName>
    </submittedName>
</protein>
<feature type="coiled-coil region" evidence="1">
    <location>
        <begin position="226"/>
        <end position="253"/>
    </location>
</feature>
<gene>
    <name evidence="2" type="ORF">A6V36_20525</name>
    <name evidence="3" type="ORF">A6V37_19550</name>
</gene>
<organism evidence="3 5">
    <name type="scientific">Paraburkholderia ginsengiterrae</name>
    <dbReference type="NCBI Taxonomy" id="1462993"/>
    <lineage>
        <taxon>Bacteria</taxon>
        <taxon>Pseudomonadati</taxon>
        <taxon>Pseudomonadota</taxon>
        <taxon>Betaproteobacteria</taxon>
        <taxon>Burkholderiales</taxon>
        <taxon>Burkholderiaceae</taxon>
        <taxon>Paraburkholderia</taxon>
    </lineage>
</organism>
<evidence type="ECO:0000313" key="2">
    <source>
        <dbReference type="EMBL" id="OAJ62759.1"/>
    </source>
</evidence>
<accession>A0A1A9NDE0</accession>
<evidence type="ECO:0000313" key="3">
    <source>
        <dbReference type="EMBL" id="OAJ64420.1"/>
    </source>
</evidence>
<evidence type="ECO:0000313" key="4">
    <source>
        <dbReference type="Proteomes" id="UP000077961"/>
    </source>
</evidence>
<dbReference type="EMBL" id="LXJZ01000040">
    <property type="protein sequence ID" value="OAJ62759.1"/>
    <property type="molecule type" value="Genomic_DNA"/>
</dbReference>
<sequence>MGSWLQAYPPTRKLPRLWVERFWLIDSKEPLTIVRKVDLQPGMNIVWAKEPESNDASGLASAGHGVGKTSLCLLLRYCLGDDAPSIAALREKAAASFPRGGVAAKIHIDGIAWLVFRPYEANSHSTAGVDCELEALFSEGATRGGFPLFLAALSESFITRLPASSLPGSSQALEWKHLLAWCVRDQKTRFDGFFHWRDGDGLGFRRSRQDPPLFVRAVLGLLDAEGDRLIREVESSQTELKRIEEQLLLLEREQAYGLTYVEARLRTWLRAGPDVPIFTSILGPSLEVMVADLKSKAEAYEAEVDRESERLEDAIAPLIVNLGELRQELTLRTKEKEIAQALLDANQAEYTRLLTELQELNSLVGLCRLGQVEFSDCHHISTRRSTYNLPQLINQRAAKANEPQRRLELQEANRLESECRKELETQESLVNKKRVEVRRLQVRKGTSEAQRNSLEELWDDLKSRVLARENGAASQSLEQSRTQRDLQALDLNKKRAALLKRDHERSERATTLHRLTQTVAARLLGESGQGRFIPDSDDRLFELKLGGEAYQVLEVLLGDITCLIDSATTEASHYPGFLVHDCPREADMSERLYREFLSTVADAAIELSVIQGSVPFQYIVTTTSPPPEALKTDSHLALVLQPGSDEGLLFRRRLGPGMLSF</sequence>
<dbReference type="AlphaFoldDB" id="A0A1A9NDE0"/>